<name>A0A9D3Y755_DREPO</name>
<dbReference type="AlphaFoldDB" id="A0A9D3Y755"/>
<reference evidence="1" key="2">
    <citation type="submission" date="2020-11" db="EMBL/GenBank/DDBJ databases">
        <authorList>
            <person name="McCartney M.A."/>
            <person name="Auch B."/>
            <person name="Kono T."/>
            <person name="Mallez S."/>
            <person name="Becker A."/>
            <person name="Gohl D.M."/>
            <person name="Silverstein K.A.T."/>
            <person name="Koren S."/>
            <person name="Bechman K.B."/>
            <person name="Herman A."/>
            <person name="Abrahante J.E."/>
            <person name="Garbe J."/>
        </authorList>
    </citation>
    <scope>NUCLEOTIDE SEQUENCE</scope>
    <source>
        <strain evidence="1">Duluth1</strain>
        <tissue evidence="1">Whole animal</tissue>
    </source>
</reference>
<keyword evidence="2" id="KW-1185">Reference proteome</keyword>
<dbReference type="EMBL" id="JAIWYP010000016">
    <property type="protein sequence ID" value="KAH3693506.1"/>
    <property type="molecule type" value="Genomic_DNA"/>
</dbReference>
<proteinExistence type="predicted"/>
<accession>A0A9D3Y755</accession>
<dbReference type="Proteomes" id="UP000828390">
    <property type="component" value="Unassembled WGS sequence"/>
</dbReference>
<reference evidence="1" key="1">
    <citation type="journal article" date="2019" name="bioRxiv">
        <title>The Genome of the Zebra Mussel, Dreissena polymorpha: A Resource for Invasive Species Research.</title>
        <authorList>
            <person name="McCartney M.A."/>
            <person name="Auch B."/>
            <person name="Kono T."/>
            <person name="Mallez S."/>
            <person name="Zhang Y."/>
            <person name="Obille A."/>
            <person name="Becker A."/>
            <person name="Abrahante J.E."/>
            <person name="Garbe J."/>
            <person name="Badalamenti J.P."/>
            <person name="Herman A."/>
            <person name="Mangelson H."/>
            <person name="Liachko I."/>
            <person name="Sullivan S."/>
            <person name="Sone E.D."/>
            <person name="Koren S."/>
            <person name="Silverstein K.A.T."/>
            <person name="Beckman K.B."/>
            <person name="Gohl D.M."/>
        </authorList>
    </citation>
    <scope>NUCLEOTIDE SEQUENCE</scope>
    <source>
        <strain evidence="1">Duluth1</strain>
        <tissue evidence="1">Whole animal</tissue>
    </source>
</reference>
<protein>
    <submittedName>
        <fullName evidence="1">Uncharacterized protein</fullName>
    </submittedName>
</protein>
<evidence type="ECO:0000313" key="2">
    <source>
        <dbReference type="Proteomes" id="UP000828390"/>
    </source>
</evidence>
<gene>
    <name evidence="1" type="ORF">DPMN_080939</name>
</gene>
<sequence length="203" mass="22558">MITTISQELYEMLDPKPELRSLEDFDLDIRVASGEKLPYSGYVEIDITVPCLTYTVFTIPSLVVGATSYNKKVPIVVGTNVIRQARLHTKDKDEIPDVWNDAFVSIHVSSVGVVKTTKPITIEPFDTIVVTGFVRQNRNCGSVVTETSEKGYSSRISVCPIAVKLNEKTVSSRVPVKLFNMSAKKVKIPEKSIICELHEVDVL</sequence>
<organism evidence="1 2">
    <name type="scientific">Dreissena polymorpha</name>
    <name type="common">Zebra mussel</name>
    <name type="synonym">Mytilus polymorpha</name>
    <dbReference type="NCBI Taxonomy" id="45954"/>
    <lineage>
        <taxon>Eukaryota</taxon>
        <taxon>Metazoa</taxon>
        <taxon>Spiralia</taxon>
        <taxon>Lophotrochozoa</taxon>
        <taxon>Mollusca</taxon>
        <taxon>Bivalvia</taxon>
        <taxon>Autobranchia</taxon>
        <taxon>Heteroconchia</taxon>
        <taxon>Euheterodonta</taxon>
        <taxon>Imparidentia</taxon>
        <taxon>Neoheterodontei</taxon>
        <taxon>Myida</taxon>
        <taxon>Dreissenoidea</taxon>
        <taxon>Dreissenidae</taxon>
        <taxon>Dreissena</taxon>
    </lineage>
</organism>
<comment type="caution">
    <text evidence="1">The sequence shown here is derived from an EMBL/GenBank/DDBJ whole genome shotgun (WGS) entry which is preliminary data.</text>
</comment>
<evidence type="ECO:0000313" key="1">
    <source>
        <dbReference type="EMBL" id="KAH3693506.1"/>
    </source>
</evidence>